<dbReference type="AlphaFoldDB" id="A0A699Y8P0"/>
<keyword evidence="2" id="KW-1185">Reference proteome</keyword>
<evidence type="ECO:0000313" key="2">
    <source>
        <dbReference type="Proteomes" id="UP000485058"/>
    </source>
</evidence>
<dbReference type="EMBL" id="BLLF01000043">
    <property type="protein sequence ID" value="GFH06537.1"/>
    <property type="molecule type" value="Genomic_DNA"/>
</dbReference>
<name>A0A699Y8P0_HAELA</name>
<sequence>MHFQQKWAASGAAGGLEALLMREAAYRCIGEGYAHVGPHVSFSAWYGNELAPLLSTRAAAAAQGTLAVTDSVLQ</sequence>
<reference evidence="1 2" key="1">
    <citation type="submission" date="2020-02" db="EMBL/GenBank/DDBJ databases">
        <title>Draft genome sequence of Haematococcus lacustris strain NIES-144.</title>
        <authorList>
            <person name="Morimoto D."/>
            <person name="Nakagawa S."/>
            <person name="Yoshida T."/>
            <person name="Sawayama S."/>
        </authorList>
    </citation>
    <scope>NUCLEOTIDE SEQUENCE [LARGE SCALE GENOMIC DNA]</scope>
    <source>
        <strain evidence="1 2">NIES-144</strain>
    </source>
</reference>
<protein>
    <submittedName>
        <fullName evidence="1">Importin N-terminal domain-containing protein</fullName>
    </submittedName>
</protein>
<accession>A0A699Y8P0</accession>
<gene>
    <name evidence="1" type="ORF">HaLaN_01184</name>
</gene>
<proteinExistence type="predicted"/>
<evidence type="ECO:0000313" key="1">
    <source>
        <dbReference type="EMBL" id="GFH06537.1"/>
    </source>
</evidence>
<organism evidence="1 2">
    <name type="scientific">Haematococcus lacustris</name>
    <name type="common">Green alga</name>
    <name type="synonym">Haematococcus pluvialis</name>
    <dbReference type="NCBI Taxonomy" id="44745"/>
    <lineage>
        <taxon>Eukaryota</taxon>
        <taxon>Viridiplantae</taxon>
        <taxon>Chlorophyta</taxon>
        <taxon>core chlorophytes</taxon>
        <taxon>Chlorophyceae</taxon>
        <taxon>CS clade</taxon>
        <taxon>Chlamydomonadales</taxon>
        <taxon>Haematococcaceae</taxon>
        <taxon>Haematococcus</taxon>
    </lineage>
</organism>
<comment type="caution">
    <text evidence="1">The sequence shown here is derived from an EMBL/GenBank/DDBJ whole genome shotgun (WGS) entry which is preliminary data.</text>
</comment>
<dbReference type="Proteomes" id="UP000485058">
    <property type="component" value="Unassembled WGS sequence"/>
</dbReference>